<dbReference type="KEGG" id="sng:SNE_A14800"/>
<evidence type="ECO:0008006" key="3">
    <source>
        <dbReference type="Google" id="ProtNLM"/>
    </source>
</evidence>
<reference key="1">
    <citation type="journal article" date="2011" name="Mol. Biol. Evol.">
        <title>Unity in variety -- the pan-genome of the Chlamydiae.</title>
        <authorList>
            <person name="Collingro A."/>
            <person name="Tischler P."/>
            <person name="Weinmaier T."/>
            <person name="Penz T."/>
            <person name="Heinz E."/>
            <person name="Brunham R.C."/>
            <person name="Read T.D."/>
            <person name="Bavoil P.M."/>
            <person name="Sachse K."/>
            <person name="Kahane S."/>
            <person name="Friedman M.G."/>
            <person name="Rattei T."/>
            <person name="Myers G.S.A."/>
            <person name="Horn M."/>
        </authorList>
    </citation>
    <scope>NUCLEOTIDE SEQUENCE</scope>
    <source>
        <strain>Z</strain>
    </source>
</reference>
<gene>
    <name evidence="1" type="ordered locus">SNE_A14800</name>
</gene>
<dbReference type="EMBL" id="FR872582">
    <property type="protein sequence ID" value="CCB89357.1"/>
    <property type="molecule type" value="Genomic_DNA"/>
</dbReference>
<keyword evidence="2" id="KW-1185">Reference proteome</keyword>
<proteinExistence type="predicted"/>
<organism evidence="1 2">
    <name type="scientific">Simkania negevensis (strain ATCC VR-1471 / DSM 27360 / Z)</name>
    <dbReference type="NCBI Taxonomy" id="331113"/>
    <lineage>
        <taxon>Bacteria</taxon>
        <taxon>Pseudomonadati</taxon>
        <taxon>Chlamydiota</taxon>
        <taxon>Chlamydiia</taxon>
        <taxon>Parachlamydiales</taxon>
        <taxon>Simkaniaceae</taxon>
        <taxon>Simkania</taxon>
    </lineage>
</organism>
<protein>
    <recommendedName>
        <fullName evidence="3">Lipoprotein</fullName>
    </recommendedName>
</protein>
<sequence>MIHHSFFHSSLLNMIIVRQFCFLILALVIFSGCEKYYVTVKREYVDRDQLASTFVGSPDPRQENPPRGQELTIEWRLPPEAMDQALHLELSVLYRDYSHATFTYPIDRRRGVVIYSLLNEEYFEKEGLLTYKAEIVDVNRKILKEWKQILWTDLITLEEPETEIK</sequence>
<evidence type="ECO:0000313" key="2">
    <source>
        <dbReference type="Proteomes" id="UP000000496"/>
    </source>
</evidence>
<dbReference type="Proteomes" id="UP000000496">
    <property type="component" value="Chromosome gsn.131"/>
</dbReference>
<reference evidence="1 2" key="2">
    <citation type="journal article" date="2011" name="Mol. Biol. Evol.">
        <title>Unity in variety--the pan-genome of the Chlamydiae.</title>
        <authorList>
            <person name="Collingro A."/>
            <person name="Tischler P."/>
            <person name="Weinmaier T."/>
            <person name="Penz T."/>
            <person name="Heinz E."/>
            <person name="Brunham R.C."/>
            <person name="Read T.D."/>
            <person name="Bavoil P.M."/>
            <person name="Sachse K."/>
            <person name="Kahane S."/>
            <person name="Friedman M.G."/>
            <person name="Rattei T."/>
            <person name="Myers G.S."/>
            <person name="Horn M."/>
        </authorList>
    </citation>
    <scope>NUCLEOTIDE SEQUENCE [LARGE SCALE GENOMIC DNA]</scope>
    <source>
        <strain evidence="2">ATCC VR-1471 / Z</strain>
    </source>
</reference>
<accession>F8L942</accession>
<dbReference type="AlphaFoldDB" id="F8L942"/>
<name>F8L942_SIMNZ</name>
<dbReference type="eggNOG" id="ENOG50336GM">
    <property type="taxonomic scope" value="Bacteria"/>
</dbReference>
<evidence type="ECO:0000313" key="1">
    <source>
        <dbReference type="EMBL" id="CCB89357.1"/>
    </source>
</evidence>
<dbReference type="HOGENOM" id="CLU_129830_0_0_0"/>